<evidence type="ECO:0000256" key="8">
    <source>
        <dbReference type="ARBA" id="ARBA00023010"/>
    </source>
</evidence>
<evidence type="ECO:0000256" key="7">
    <source>
        <dbReference type="ARBA" id="ARBA00022989"/>
    </source>
</evidence>
<reference evidence="11 12" key="1">
    <citation type="journal article" date="2005" name="J. Bacteriol.">
        <title>Complete genome sequence and analysis of the multiresistant nosocomial pathogen Corynebacterium jeikeium K411, a lipid-requiring bacterium of the human skin flora.</title>
        <authorList>
            <person name="Tauch A."/>
            <person name="Kaiser O."/>
            <person name="Hain T."/>
            <person name="Goesmann A."/>
            <person name="Weisshaar B."/>
            <person name="Albersmeier A."/>
            <person name="Bekel T."/>
            <person name="Bischoff N."/>
            <person name="Brune I."/>
            <person name="Chakraborty T."/>
            <person name="Kalinowski J."/>
            <person name="Meyer F."/>
            <person name="Rupp O."/>
            <person name="Schneiker S."/>
            <person name="Viehoever P."/>
            <person name="Puehler A."/>
        </authorList>
    </citation>
    <scope>NUCLEOTIDE SEQUENCE [LARGE SCALE GENOMIC DNA]</scope>
    <source>
        <strain evidence="11 12">K411</strain>
    </source>
</reference>
<dbReference type="PANTHER" id="PTHR33909">
    <property type="entry name" value="SEC TRANSLOCON ACCESSORY COMPLEX SUBUNIT YAJC"/>
    <property type="match status" value="1"/>
</dbReference>
<evidence type="ECO:0000256" key="5">
    <source>
        <dbReference type="ARBA" id="ARBA00022692"/>
    </source>
</evidence>
<dbReference type="NCBIfam" id="TIGR00739">
    <property type="entry name" value="yajC"/>
    <property type="match status" value="1"/>
</dbReference>
<dbReference type="STRING" id="306537.jk1053"/>
<dbReference type="AlphaFoldDB" id="Q4JVE0"/>
<organism evidence="11 12">
    <name type="scientific">Corynebacterium jeikeium (strain K411)</name>
    <dbReference type="NCBI Taxonomy" id="306537"/>
    <lineage>
        <taxon>Bacteria</taxon>
        <taxon>Bacillati</taxon>
        <taxon>Actinomycetota</taxon>
        <taxon>Actinomycetes</taxon>
        <taxon>Mycobacteriales</taxon>
        <taxon>Corynebacteriaceae</taxon>
        <taxon>Corynebacterium</taxon>
    </lineage>
</organism>
<comment type="similarity">
    <text evidence="2">Belongs to the YajC family.</text>
</comment>
<accession>Q4JVE0</accession>
<name>Q4JVE0_CORJK</name>
<evidence type="ECO:0000256" key="10">
    <source>
        <dbReference type="SAM" id="Phobius"/>
    </source>
</evidence>
<dbReference type="eggNOG" id="COG1862">
    <property type="taxonomic scope" value="Bacteria"/>
</dbReference>
<keyword evidence="5 10" id="KW-0812">Transmembrane</keyword>
<proteinExistence type="inferred from homology"/>
<dbReference type="EMBL" id="CR931997">
    <property type="protein sequence ID" value="CAI37217.1"/>
    <property type="molecule type" value="Genomic_DNA"/>
</dbReference>
<comment type="subcellular location">
    <subcellularLocation>
        <location evidence="1">Cell membrane</location>
        <topology evidence="1">Single-pass membrane protein</topology>
    </subcellularLocation>
</comment>
<dbReference type="PANTHER" id="PTHR33909:SF1">
    <property type="entry name" value="SEC TRANSLOCON ACCESSORY COMPLEX SUBUNIT YAJC"/>
    <property type="match status" value="1"/>
</dbReference>
<evidence type="ECO:0000256" key="9">
    <source>
        <dbReference type="ARBA" id="ARBA00023136"/>
    </source>
</evidence>
<evidence type="ECO:0000313" key="11">
    <source>
        <dbReference type="EMBL" id="CAI37217.1"/>
    </source>
</evidence>
<keyword evidence="4" id="KW-1003">Cell membrane</keyword>
<keyword evidence="12" id="KW-1185">Reference proteome</keyword>
<protein>
    <submittedName>
        <fullName evidence="11">Preprotein translocase SecN subunit</fullName>
    </submittedName>
</protein>
<evidence type="ECO:0000256" key="1">
    <source>
        <dbReference type="ARBA" id="ARBA00004162"/>
    </source>
</evidence>
<dbReference type="Pfam" id="PF02699">
    <property type="entry name" value="YajC"/>
    <property type="match status" value="1"/>
</dbReference>
<sequence length="114" mass="12673">MGRPYGKIVTMPINIILIVLVLLVFVGLPLIQIRKQNKRVQEIRQFQDQLGPGMVVKTTSGIHGRVVHVGDTTIDLEIAQGVVTTWEKVSILETVDAVEPGSQQETQLTEEKED</sequence>
<feature type="transmembrane region" description="Helical" evidence="10">
    <location>
        <begin position="12"/>
        <end position="31"/>
    </location>
</feature>
<evidence type="ECO:0000256" key="4">
    <source>
        <dbReference type="ARBA" id="ARBA00022475"/>
    </source>
</evidence>
<gene>
    <name evidence="11" type="primary">secN</name>
    <name evidence="11" type="ordered locus">jk1053</name>
</gene>
<keyword evidence="6" id="KW-0653">Protein transport</keyword>
<dbReference type="SMART" id="SM01323">
    <property type="entry name" value="YajC"/>
    <property type="match status" value="1"/>
</dbReference>
<keyword evidence="7 10" id="KW-1133">Transmembrane helix</keyword>
<keyword evidence="3" id="KW-0813">Transport</keyword>
<dbReference type="InterPro" id="IPR003849">
    <property type="entry name" value="Preprotein_translocase_YajC"/>
</dbReference>
<evidence type="ECO:0000256" key="2">
    <source>
        <dbReference type="ARBA" id="ARBA00006742"/>
    </source>
</evidence>
<evidence type="ECO:0000256" key="6">
    <source>
        <dbReference type="ARBA" id="ARBA00022927"/>
    </source>
</evidence>
<keyword evidence="8" id="KW-0811">Translocation</keyword>
<evidence type="ECO:0000313" key="12">
    <source>
        <dbReference type="Proteomes" id="UP000000545"/>
    </source>
</evidence>
<dbReference type="Proteomes" id="UP000000545">
    <property type="component" value="Chromosome"/>
</dbReference>
<dbReference type="HOGENOM" id="CLU_116157_4_3_11"/>
<evidence type="ECO:0000256" key="3">
    <source>
        <dbReference type="ARBA" id="ARBA00022448"/>
    </source>
</evidence>
<dbReference type="GO" id="GO:0015031">
    <property type="term" value="P:protein transport"/>
    <property type="evidence" value="ECO:0007669"/>
    <property type="project" value="UniProtKB-KW"/>
</dbReference>
<keyword evidence="9 10" id="KW-0472">Membrane</keyword>
<dbReference type="GO" id="GO:0005886">
    <property type="term" value="C:plasma membrane"/>
    <property type="evidence" value="ECO:0007669"/>
    <property type="project" value="UniProtKB-SubCell"/>
</dbReference>
<dbReference type="KEGG" id="cjk:jk1053"/>